<feature type="coiled-coil region" evidence="1">
    <location>
        <begin position="59"/>
        <end position="86"/>
    </location>
</feature>
<keyword evidence="4" id="KW-1185">Reference proteome</keyword>
<protein>
    <recommendedName>
        <fullName evidence="2">DUF8103 domain-containing protein</fullName>
    </recommendedName>
</protein>
<name>A0ABD5NDI8_9EURY</name>
<comment type="caution">
    <text evidence="3">The sequence shown here is derived from an EMBL/GenBank/DDBJ whole genome shotgun (WGS) entry which is preliminary data.</text>
</comment>
<dbReference type="AlphaFoldDB" id="A0ABD5NDI8"/>
<sequence length="91" mass="10457">MGDRNTVQQSRGVLDVNGPQFENRQWIVAKSLLEVNDACTRTLEDLVFHATRPDADDRSDQLKQQIDDMIRRHERLVAELELAREAIDGPE</sequence>
<evidence type="ECO:0000259" key="2">
    <source>
        <dbReference type="Pfam" id="PF26405"/>
    </source>
</evidence>
<dbReference type="InterPro" id="IPR058416">
    <property type="entry name" value="DUF8103"/>
</dbReference>
<feature type="domain" description="DUF8103" evidence="2">
    <location>
        <begin position="18"/>
        <end position="89"/>
    </location>
</feature>
<gene>
    <name evidence="3" type="ORF">ACFOKC_06760</name>
</gene>
<keyword evidence="1" id="KW-0175">Coiled coil</keyword>
<dbReference type="Pfam" id="PF26405">
    <property type="entry name" value="DUF8103"/>
    <property type="match status" value="1"/>
</dbReference>
<evidence type="ECO:0000256" key="1">
    <source>
        <dbReference type="SAM" id="Coils"/>
    </source>
</evidence>
<dbReference type="EMBL" id="JBHRWN010000002">
    <property type="protein sequence ID" value="MFC3477423.1"/>
    <property type="molecule type" value="Genomic_DNA"/>
</dbReference>
<evidence type="ECO:0000313" key="3">
    <source>
        <dbReference type="EMBL" id="MFC3477423.1"/>
    </source>
</evidence>
<accession>A0ABD5NDI8</accession>
<dbReference type="Proteomes" id="UP001595660">
    <property type="component" value="Unassembled WGS sequence"/>
</dbReference>
<reference evidence="3 4" key="1">
    <citation type="journal article" date="2019" name="Int. J. Syst. Evol. Microbiol.">
        <title>The Global Catalogue of Microorganisms (GCM) 10K type strain sequencing project: providing services to taxonomists for standard genome sequencing and annotation.</title>
        <authorList>
            <consortium name="The Broad Institute Genomics Platform"/>
            <consortium name="The Broad Institute Genome Sequencing Center for Infectious Disease"/>
            <person name="Wu L."/>
            <person name="Ma J."/>
        </authorList>
    </citation>
    <scope>NUCLEOTIDE SEQUENCE [LARGE SCALE GENOMIC DNA]</scope>
    <source>
        <strain evidence="3 4">CGMCC 1.12562</strain>
    </source>
</reference>
<dbReference type="GeneID" id="69116650"/>
<organism evidence="3 4">
    <name type="scientific">Halobacterium litoreum</name>
    <dbReference type="NCBI Taxonomy" id="2039234"/>
    <lineage>
        <taxon>Archaea</taxon>
        <taxon>Methanobacteriati</taxon>
        <taxon>Methanobacteriota</taxon>
        <taxon>Stenosarchaea group</taxon>
        <taxon>Halobacteria</taxon>
        <taxon>Halobacteriales</taxon>
        <taxon>Halobacteriaceae</taxon>
        <taxon>Halobacterium</taxon>
    </lineage>
</organism>
<proteinExistence type="predicted"/>
<dbReference type="RefSeq" id="WP_232571450.1">
    <property type="nucleotide sequence ID" value="NZ_CP089466.1"/>
</dbReference>
<evidence type="ECO:0000313" key="4">
    <source>
        <dbReference type="Proteomes" id="UP001595660"/>
    </source>
</evidence>